<reference evidence="1 2" key="1">
    <citation type="submission" date="2020-05" db="EMBL/GenBank/DDBJ databases">
        <title>Ceratocystis lukuohia genome.</title>
        <authorList>
            <person name="Harrington T.C."/>
            <person name="Kim K."/>
            <person name="Mayers C.G."/>
        </authorList>
    </citation>
    <scope>NUCLEOTIDE SEQUENCE [LARGE SCALE GENOMIC DNA]</scope>
    <source>
        <strain evidence="1 2">C4212</strain>
    </source>
</reference>
<dbReference type="Proteomes" id="UP001610728">
    <property type="component" value="Unassembled WGS sequence"/>
</dbReference>
<proteinExistence type="predicted"/>
<keyword evidence="2" id="KW-1185">Reference proteome</keyword>
<gene>
    <name evidence="1" type="ORF">HOO65_080085</name>
</gene>
<accession>A0ABR4MA46</accession>
<dbReference type="GeneID" id="98120822"/>
<name>A0ABR4MA46_9PEZI</name>
<evidence type="ECO:0000313" key="2">
    <source>
        <dbReference type="Proteomes" id="UP001610728"/>
    </source>
</evidence>
<organism evidence="1 2">
    <name type="scientific">Ceratocystis lukuohia</name>
    <dbReference type="NCBI Taxonomy" id="2019550"/>
    <lineage>
        <taxon>Eukaryota</taxon>
        <taxon>Fungi</taxon>
        <taxon>Dikarya</taxon>
        <taxon>Ascomycota</taxon>
        <taxon>Pezizomycotina</taxon>
        <taxon>Sordariomycetes</taxon>
        <taxon>Hypocreomycetidae</taxon>
        <taxon>Microascales</taxon>
        <taxon>Ceratocystidaceae</taxon>
        <taxon>Ceratocystis</taxon>
    </lineage>
</organism>
<dbReference type="EMBL" id="JABSNW010000008">
    <property type="protein sequence ID" value="KAL2885135.1"/>
    <property type="molecule type" value="Genomic_DNA"/>
</dbReference>
<comment type="caution">
    <text evidence="1">The sequence shown here is derived from an EMBL/GenBank/DDBJ whole genome shotgun (WGS) entry which is preliminary data.</text>
</comment>
<sequence>MQPSSWLPFCLSFSCFQGGNKPGSTDKAQSTSTVDLSSTDIAGALMSMDSWDPGYFTEHGYSVWTEDSVFRVLSQHSDHNSLNLVVHLYVDTEHKAVTIYENNLPNESPSEDALEIQNIYRALCLRAKIDPNRIQWIAMDVSDWTTSIMLEEYRHNNGLGQDDFYITPGQADWERFSTDPHFQAAAKMIPKVEIDRIAVRSQQREAQVSGYLPFDVESMMFSFKQPVSEDDDASIDPIDQSLLEIKIKNNLDAIVHYAEHAIATTTKAFLEAESKSDEAVTEA</sequence>
<protein>
    <submittedName>
        <fullName evidence="1">Uncharacterized protein</fullName>
    </submittedName>
</protein>
<evidence type="ECO:0000313" key="1">
    <source>
        <dbReference type="EMBL" id="KAL2885135.1"/>
    </source>
</evidence>
<dbReference type="RefSeq" id="XP_070856316.1">
    <property type="nucleotide sequence ID" value="XM_071001428.1"/>
</dbReference>